<organism evidence="1 2">
    <name type="scientific">Zygotorulaspora mrakii</name>
    <name type="common">Zygosaccharomyces mrakii</name>
    <dbReference type="NCBI Taxonomy" id="42260"/>
    <lineage>
        <taxon>Eukaryota</taxon>
        <taxon>Fungi</taxon>
        <taxon>Dikarya</taxon>
        <taxon>Ascomycota</taxon>
        <taxon>Saccharomycotina</taxon>
        <taxon>Saccharomycetes</taxon>
        <taxon>Saccharomycetales</taxon>
        <taxon>Saccharomycetaceae</taxon>
        <taxon>Zygotorulaspora</taxon>
    </lineage>
</organism>
<dbReference type="KEGG" id="zmk:HG535_0E04660"/>
<dbReference type="GO" id="GO:0005737">
    <property type="term" value="C:cytoplasm"/>
    <property type="evidence" value="ECO:0007669"/>
    <property type="project" value="GOC"/>
</dbReference>
<dbReference type="AlphaFoldDB" id="A0A7H9B6F7"/>
<dbReference type="SUPFAM" id="SSF64356">
    <property type="entry name" value="SNARE-like"/>
    <property type="match status" value="1"/>
</dbReference>
<gene>
    <name evidence="1" type="ORF">HG535_0E04660</name>
</gene>
<dbReference type="RefSeq" id="XP_037145109.1">
    <property type="nucleotide sequence ID" value="XM_037289214.1"/>
</dbReference>
<dbReference type="OrthoDB" id="18320at2759"/>
<dbReference type="GeneID" id="59237124"/>
<dbReference type="Gene3D" id="3.30.450.70">
    <property type="match status" value="1"/>
</dbReference>
<name>A0A7H9B6F7_ZYGMR</name>
<evidence type="ECO:0000313" key="1">
    <source>
        <dbReference type="EMBL" id="QLG73382.1"/>
    </source>
</evidence>
<evidence type="ECO:0000313" key="2">
    <source>
        <dbReference type="Proteomes" id="UP000509704"/>
    </source>
</evidence>
<accession>A0A7H9B6F7</accession>
<proteinExistence type="predicted"/>
<dbReference type="Pfam" id="PF04628">
    <property type="entry name" value="Sedlin_N"/>
    <property type="match status" value="1"/>
</dbReference>
<dbReference type="InterPro" id="IPR011012">
    <property type="entry name" value="Longin-like_dom_sf"/>
</dbReference>
<dbReference type="Proteomes" id="UP000509704">
    <property type="component" value="Chromosome 5"/>
</dbReference>
<keyword evidence="2" id="KW-1185">Reference proteome</keyword>
<dbReference type="InterPro" id="IPR006722">
    <property type="entry name" value="Sedlin"/>
</dbReference>
<protein>
    <submittedName>
        <fullName evidence="1">Uncharacterized protein</fullName>
    </submittedName>
</protein>
<sequence>MDATPSFISLIDEYNTPLLVHVNVKEKDDVNRVLKYNVFSNISLDYFESQLFQWTSLESHSEVKLLFQLEGVTVYGCLVKSTGLKIIVGFEQEETIEEDIVALLFTKIKKVYLRVKLNPFISALKDDNRRKELVNKLNEKFEEEF</sequence>
<reference evidence="1 2" key="1">
    <citation type="submission" date="2020-07" db="EMBL/GenBank/DDBJ databases">
        <title>The yeast mating-type switching endonuclease HO is a domesticated member of an unorthodox homing genetic element family.</title>
        <authorList>
            <person name="Coughlan A.Y."/>
            <person name="Lombardi L."/>
            <person name="Braun-Galleani S."/>
            <person name="Martos A.R."/>
            <person name="Galeote V."/>
            <person name="Bigey F."/>
            <person name="Dequin S."/>
            <person name="Byrne K.P."/>
            <person name="Wolfe K.H."/>
        </authorList>
    </citation>
    <scope>NUCLEOTIDE SEQUENCE [LARGE SCALE GENOMIC DNA]</scope>
    <source>
        <strain evidence="1 2">NRRL Y-6702</strain>
    </source>
</reference>
<dbReference type="EMBL" id="CP058608">
    <property type="protein sequence ID" value="QLG73382.1"/>
    <property type="molecule type" value="Genomic_DNA"/>
</dbReference>
<dbReference type="GO" id="GO:0006888">
    <property type="term" value="P:endoplasmic reticulum to Golgi vesicle-mediated transport"/>
    <property type="evidence" value="ECO:0007669"/>
    <property type="project" value="InterPro"/>
</dbReference>